<evidence type="ECO:0000256" key="3">
    <source>
        <dbReference type="ARBA" id="ARBA00022722"/>
    </source>
</evidence>
<keyword evidence="3" id="KW-0540">Nuclease</keyword>
<feature type="compositionally biased region" description="Basic and acidic residues" evidence="13">
    <location>
        <begin position="221"/>
        <end position="230"/>
    </location>
</feature>
<evidence type="ECO:0000256" key="5">
    <source>
        <dbReference type="ARBA" id="ARBA00022759"/>
    </source>
</evidence>
<feature type="compositionally biased region" description="Polar residues" evidence="13">
    <location>
        <begin position="299"/>
        <end position="309"/>
    </location>
</feature>
<dbReference type="RefSeq" id="XP_504742.3">
    <property type="nucleotide sequence ID" value="XM_504742.3"/>
</dbReference>
<keyword evidence="7" id="KW-0378">Hydrolase</keyword>
<feature type="region of interest" description="Disordered" evidence="13">
    <location>
        <begin position="155"/>
        <end position="180"/>
    </location>
</feature>
<dbReference type="GO" id="GO:0006302">
    <property type="term" value="P:double-strand break repair"/>
    <property type="evidence" value="ECO:0007669"/>
    <property type="project" value="TreeGrafter"/>
</dbReference>
<keyword evidence="9" id="KW-0233">DNA recombination</keyword>
<keyword evidence="10" id="KW-0234">DNA repair</keyword>
<feature type="region of interest" description="Disordered" evidence="13">
    <location>
        <begin position="329"/>
        <end position="369"/>
    </location>
</feature>
<accession>A0A1D8NL33</accession>
<dbReference type="GO" id="GO:0005634">
    <property type="term" value="C:nucleus"/>
    <property type="evidence" value="ECO:0007669"/>
    <property type="project" value="UniProtKB-SubCell"/>
</dbReference>
<feature type="compositionally biased region" description="Basic and acidic residues" evidence="13">
    <location>
        <begin position="249"/>
        <end position="267"/>
    </location>
</feature>
<evidence type="ECO:0000256" key="6">
    <source>
        <dbReference type="ARBA" id="ARBA00022763"/>
    </source>
</evidence>
<evidence type="ECO:0000256" key="13">
    <source>
        <dbReference type="SAM" id="MobiDB-lite"/>
    </source>
</evidence>
<protein>
    <submittedName>
        <fullName evidence="14">Uncharacterized protein</fullName>
    </submittedName>
</protein>
<feature type="compositionally biased region" description="Low complexity" evidence="13">
    <location>
        <begin position="61"/>
        <end position="83"/>
    </location>
</feature>
<keyword evidence="8" id="KW-0460">Magnesium</keyword>
<feature type="compositionally biased region" description="Low complexity" evidence="13">
    <location>
        <begin position="271"/>
        <end position="298"/>
    </location>
</feature>
<dbReference type="PANTHER" id="PTHR21077">
    <property type="entry name" value="EME1 PROTEIN"/>
    <property type="match status" value="1"/>
</dbReference>
<comment type="subcellular location">
    <subcellularLocation>
        <location evidence="2">Nucleus</location>
    </subcellularLocation>
</comment>
<evidence type="ECO:0000256" key="1">
    <source>
        <dbReference type="ARBA" id="ARBA00001946"/>
    </source>
</evidence>
<feature type="compositionally biased region" description="Low complexity" evidence="13">
    <location>
        <begin position="358"/>
        <end position="369"/>
    </location>
</feature>
<keyword evidence="5" id="KW-0255">Endonuclease</keyword>
<reference evidence="14 15" key="1">
    <citation type="journal article" date="2016" name="PLoS ONE">
        <title>Sequence Assembly of Yarrowia lipolytica Strain W29/CLIB89 Shows Transposable Element Diversity.</title>
        <authorList>
            <person name="Magnan C."/>
            <person name="Yu J."/>
            <person name="Chang I."/>
            <person name="Jahn E."/>
            <person name="Kanomata Y."/>
            <person name="Wu J."/>
            <person name="Zeller M."/>
            <person name="Oakes M."/>
            <person name="Baldi P."/>
            <person name="Sandmeyer S."/>
        </authorList>
    </citation>
    <scope>NUCLEOTIDE SEQUENCE [LARGE SCALE GENOMIC DNA]</scope>
    <source>
        <strain evidence="15">CLIB89(W29)</strain>
    </source>
</reference>
<dbReference type="PANTHER" id="PTHR21077:SF5">
    <property type="entry name" value="CROSSOVER JUNCTION ENDONUCLEASE MMS4"/>
    <property type="match status" value="1"/>
</dbReference>
<dbReference type="GO" id="GO:0046872">
    <property type="term" value="F:metal ion binding"/>
    <property type="evidence" value="ECO:0007669"/>
    <property type="project" value="UniProtKB-KW"/>
</dbReference>
<evidence type="ECO:0000256" key="12">
    <source>
        <dbReference type="ARBA" id="ARBA00023254"/>
    </source>
</evidence>
<comment type="cofactor">
    <cofactor evidence="1">
        <name>Mg(2+)</name>
        <dbReference type="ChEBI" id="CHEBI:18420"/>
    </cofactor>
</comment>
<dbReference type="InterPro" id="IPR033310">
    <property type="entry name" value="Mms4/EME1/EME2"/>
</dbReference>
<feature type="compositionally biased region" description="Basic and acidic residues" evidence="13">
    <location>
        <begin position="465"/>
        <end position="483"/>
    </location>
</feature>
<sequence>MQLKSLLSEEQWAQHQANLRKAKANMEKEYGTSNVVILDSPPRAPVSRQTAAPRAPTPKMATPNTAPRTAPPSRHTAAPSYTSPAPPHTPHHVAPGYMTGYGPGAPGYCPPTTAWSPSPEFQGNYQSTVKSHPFPGYCGNTPTNVHRPQSNSPLLHTHLPYGQSQMPHGNPPASLVGSSASKMHTPAPLVAASPVIIIDDSPPLKNAPLPQNTTPTPVGKPDQKLAEESPPKPTSKTSEESTVKSSEGSTEKPIESTKEKHAEKAAEESEPPVGAATPSSAASSTCSSPVAVTAPSSPIVTTTTDASSPAVTTATPLLSSSATLPVTATVADSASPPSVESSSPFGPLSPDMATPVHASPAMALSSPPVVPVSPVQEAPANSSPVRENAPMATCPVEISSPVDMVSPETSAARFVGLLFARNSGNDLANFAKSKATTFGRNHQPRMPKFVVAGSPSTATPKTTTNKKELKDANRKRSSHKDTKHELTTLLDERLKQNKKLFQVLETQRKELDVPEFKFHSPTPVAGCEYSQIVYDRHYTCVYDQEKDVYNPVTPGTKREDFALIVFTAKELMRLAELENGMETMSEIRKSPALCGCKIAVLLTQGLEKALQSLFHAVEADKHKKQLGGTGYLPKKDISGNEEKVHRVRHFVNTLYLTLSYKPVDFNTDKELAEYICQMHLGRSLQPYRQKLELYSSETKSYKTKKECLRSMIEQQKRVTLQAAKNISDQFESAQALAKAFDEKGPKLLVGTGLSAGKKLGPITSDYIYQLFTCKDPTKEIFSQL</sequence>
<keyword evidence="12" id="KW-0469">Meiosis</keyword>
<feature type="region of interest" description="Disordered" evidence="13">
    <location>
        <begin position="438"/>
        <end position="483"/>
    </location>
</feature>
<gene>
    <name evidence="14" type="ORF">YALI1_E39983g</name>
</gene>
<dbReference type="VEuPathDB" id="FungiDB:YALI1_E39983g"/>
<dbReference type="GO" id="GO:0048476">
    <property type="term" value="C:Holliday junction resolvase complex"/>
    <property type="evidence" value="ECO:0007669"/>
    <property type="project" value="InterPro"/>
</dbReference>
<dbReference type="AlphaFoldDB" id="A0A1D8NL33"/>
<evidence type="ECO:0000256" key="2">
    <source>
        <dbReference type="ARBA" id="ARBA00004123"/>
    </source>
</evidence>
<keyword evidence="6" id="KW-0227">DNA damage</keyword>
<feature type="compositionally biased region" description="Polar residues" evidence="13">
    <location>
        <begin position="454"/>
        <end position="463"/>
    </location>
</feature>
<organism evidence="14 15">
    <name type="scientific">Yarrowia lipolytica</name>
    <name type="common">Candida lipolytica</name>
    <dbReference type="NCBI Taxonomy" id="4952"/>
    <lineage>
        <taxon>Eukaryota</taxon>
        <taxon>Fungi</taxon>
        <taxon>Dikarya</taxon>
        <taxon>Ascomycota</taxon>
        <taxon>Saccharomycotina</taxon>
        <taxon>Dipodascomycetes</taxon>
        <taxon>Dipodascales</taxon>
        <taxon>Dipodascales incertae sedis</taxon>
        <taxon>Yarrowia</taxon>
    </lineage>
</organism>
<feature type="compositionally biased region" description="Low complexity" evidence="13">
    <location>
        <begin position="329"/>
        <end position="346"/>
    </location>
</feature>
<evidence type="ECO:0000256" key="7">
    <source>
        <dbReference type="ARBA" id="ARBA00022801"/>
    </source>
</evidence>
<keyword evidence="4" id="KW-0479">Metal-binding</keyword>
<evidence type="ECO:0000256" key="11">
    <source>
        <dbReference type="ARBA" id="ARBA00023242"/>
    </source>
</evidence>
<evidence type="ECO:0000256" key="8">
    <source>
        <dbReference type="ARBA" id="ARBA00022842"/>
    </source>
</evidence>
<feature type="region of interest" description="Disordered" evidence="13">
    <location>
        <begin position="37"/>
        <end position="97"/>
    </location>
</feature>
<dbReference type="VEuPathDB" id="FungiDB:YALI0_E33715g"/>
<name>A0A1D8NL33_YARLL</name>
<evidence type="ECO:0000256" key="4">
    <source>
        <dbReference type="ARBA" id="ARBA00022723"/>
    </source>
</evidence>
<keyword evidence="11" id="KW-0539">Nucleus</keyword>
<dbReference type="Gene3D" id="1.10.150.670">
    <property type="entry name" value="Crossover junction endonuclease EME1, DNA-binding domain"/>
    <property type="match status" value="1"/>
</dbReference>
<evidence type="ECO:0000256" key="10">
    <source>
        <dbReference type="ARBA" id="ARBA00023204"/>
    </source>
</evidence>
<evidence type="ECO:0000313" key="14">
    <source>
        <dbReference type="EMBL" id="AOW06352.1"/>
    </source>
</evidence>
<dbReference type="InterPro" id="IPR042530">
    <property type="entry name" value="EME1/EME2_C"/>
</dbReference>
<dbReference type="GO" id="GO:0031297">
    <property type="term" value="P:replication fork processing"/>
    <property type="evidence" value="ECO:0007669"/>
    <property type="project" value="TreeGrafter"/>
</dbReference>
<proteinExistence type="predicted"/>
<dbReference type="GO" id="GO:0008821">
    <property type="term" value="F:crossover junction DNA endonuclease activity"/>
    <property type="evidence" value="ECO:0007669"/>
    <property type="project" value="TreeGrafter"/>
</dbReference>
<dbReference type="GO" id="GO:0031573">
    <property type="term" value="P:mitotic intra-S DNA damage checkpoint signaling"/>
    <property type="evidence" value="ECO:0007669"/>
    <property type="project" value="TreeGrafter"/>
</dbReference>
<dbReference type="KEGG" id="yli:2912467"/>
<dbReference type="GO" id="GO:0000712">
    <property type="term" value="P:resolution of meiotic recombination intermediates"/>
    <property type="evidence" value="ECO:0007669"/>
    <property type="project" value="TreeGrafter"/>
</dbReference>
<evidence type="ECO:0000256" key="9">
    <source>
        <dbReference type="ARBA" id="ARBA00023172"/>
    </source>
</evidence>
<dbReference type="EMBL" id="CP017557">
    <property type="protein sequence ID" value="AOW06352.1"/>
    <property type="molecule type" value="Genomic_DNA"/>
</dbReference>
<evidence type="ECO:0000313" key="15">
    <source>
        <dbReference type="Proteomes" id="UP000182444"/>
    </source>
</evidence>
<dbReference type="GeneID" id="2912467"/>
<dbReference type="Proteomes" id="UP000182444">
    <property type="component" value="Chromosome 1E"/>
</dbReference>
<feature type="region of interest" description="Disordered" evidence="13">
    <location>
        <begin position="201"/>
        <end position="312"/>
    </location>
</feature>